<proteinExistence type="predicted"/>
<keyword evidence="2" id="KW-1185">Reference proteome</keyword>
<accession>A0ABS3QH10</accession>
<dbReference type="Proteomes" id="UP000664369">
    <property type="component" value="Unassembled WGS sequence"/>
</dbReference>
<comment type="caution">
    <text evidence="1">The sequence shown here is derived from an EMBL/GenBank/DDBJ whole genome shotgun (WGS) entry which is preliminary data.</text>
</comment>
<dbReference type="EMBL" id="JAGETZ010000007">
    <property type="protein sequence ID" value="MBO2010531.1"/>
    <property type="molecule type" value="Genomic_DNA"/>
</dbReference>
<dbReference type="RefSeq" id="WP_208176162.1">
    <property type="nucleotide sequence ID" value="NZ_JAGETZ010000007.1"/>
</dbReference>
<protein>
    <submittedName>
        <fullName evidence="1">Ferritin-like domain-containing protein</fullName>
    </submittedName>
</protein>
<dbReference type="Pfam" id="PF13668">
    <property type="entry name" value="Ferritin_2"/>
    <property type="match status" value="1"/>
</dbReference>
<organism evidence="1 2">
    <name type="scientific">Hymenobacter negativus</name>
    <dbReference type="NCBI Taxonomy" id="2795026"/>
    <lineage>
        <taxon>Bacteria</taxon>
        <taxon>Pseudomonadati</taxon>
        <taxon>Bacteroidota</taxon>
        <taxon>Cytophagia</taxon>
        <taxon>Cytophagales</taxon>
        <taxon>Hymenobacteraceae</taxon>
        <taxon>Hymenobacter</taxon>
    </lineage>
</organism>
<sequence length="285" mass="30248">MKLISVLDHLAATPTAPEPTPRRALLTKLGRAAAAALPLGLGTAQATTAGTLDSSFDAALQLLQLERLQVALYTQALAAAGLITTAQRPDFERMLAHQTQHAALLQQALQNAGAIVPTVPTFDFSGRHGQSSNPVLFPNVFTSFDDFLALAQQIEDLGVRLYTAHAFNLVYDAVLTRSVLRILPVESQHASHVRSLRRSRGAVVQNWPSEEDAVITRPAAAQVLTTAATGGEETTIQYQSAGVSIPFSTFLTISKGAAIHDPALAESFDEAANTATAQAAMDLFV</sequence>
<evidence type="ECO:0000313" key="2">
    <source>
        <dbReference type="Proteomes" id="UP000664369"/>
    </source>
</evidence>
<evidence type="ECO:0000313" key="1">
    <source>
        <dbReference type="EMBL" id="MBO2010531.1"/>
    </source>
</evidence>
<dbReference type="InterPro" id="IPR009078">
    <property type="entry name" value="Ferritin-like_SF"/>
</dbReference>
<dbReference type="SUPFAM" id="SSF47240">
    <property type="entry name" value="Ferritin-like"/>
    <property type="match status" value="1"/>
</dbReference>
<gene>
    <name evidence="1" type="ORF">J4E00_15830</name>
</gene>
<name>A0ABS3QH10_9BACT</name>
<reference evidence="1 2" key="1">
    <citation type="submission" date="2021-03" db="EMBL/GenBank/DDBJ databases">
        <authorList>
            <person name="Kim M.K."/>
        </authorList>
    </citation>
    <scope>NUCLEOTIDE SEQUENCE [LARGE SCALE GENOMIC DNA]</scope>
    <source>
        <strain evidence="1 2">BT442</strain>
    </source>
</reference>